<dbReference type="InterPro" id="IPR006029">
    <property type="entry name" value="Neurotrans-gated_channel_TM"/>
</dbReference>
<keyword evidence="2" id="KW-1133">Transmembrane helix</keyword>
<name>A0ABP1QAQ3_9HEXA</name>
<dbReference type="InterPro" id="IPR036719">
    <property type="entry name" value="Neuro-gated_channel_TM_sf"/>
</dbReference>
<feature type="compositionally biased region" description="Polar residues" evidence="1">
    <location>
        <begin position="260"/>
        <end position="273"/>
    </location>
</feature>
<dbReference type="Proteomes" id="UP001642540">
    <property type="component" value="Unassembled WGS sequence"/>
</dbReference>
<dbReference type="CDD" id="cd19051">
    <property type="entry name" value="LGIC_TM_cation"/>
    <property type="match status" value="1"/>
</dbReference>
<evidence type="ECO:0000313" key="4">
    <source>
        <dbReference type="EMBL" id="CAL8092919.1"/>
    </source>
</evidence>
<sequence>MTVFLMTIRESLPPTEKTPLISFYYGVSICIVTFASAMAVVTLNIHHRGFRGVIVPSYVRFVCIKILGRILLVQADAEPSSSMSSTSSTELNSQLDEIRDLRVQLNGLHPTLGHRLDSRSTSRKYNYADVPERSPKFEPKFLSNSGTGRISGVASSLSSTLPGPSEEFEYKFGTIATKICESIERCEVRTKEQTIHDANQQEWKKVALVCDRFLFWAFAVSTAISTTLILFSSPYGPNIDALKHNIPGFEPGRRDDATHDNTPAITHHSSTVL</sequence>
<proteinExistence type="predicted"/>
<evidence type="ECO:0000256" key="2">
    <source>
        <dbReference type="SAM" id="Phobius"/>
    </source>
</evidence>
<dbReference type="SUPFAM" id="SSF90112">
    <property type="entry name" value="Neurotransmitter-gated ion-channel transmembrane pore"/>
    <property type="match status" value="1"/>
</dbReference>
<comment type="caution">
    <text evidence="4">The sequence shown here is derived from an EMBL/GenBank/DDBJ whole genome shotgun (WGS) entry which is preliminary data.</text>
</comment>
<gene>
    <name evidence="4" type="ORF">ODALV1_LOCUS8357</name>
</gene>
<feature type="domain" description="Neurotransmitter-gated ion-channel transmembrane" evidence="3">
    <location>
        <begin position="1"/>
        <end position="229"/>
    </location>
</feature>
<keyword evidence="2" id="KW-0812">Transmembrane</keyword>
<keyword evidence="2" id="KW-0472">Membrane</keyword>
<dbReference type="Gene3D" id="1.20.58.390">
    <property type="entry name" value="Neurotransmitter-gated ion-channel transmembrane domain"/>
    <property type="match status" value="2"/>
</dbReference>
<feature type="region of interest" description="Disordered" evidence="1">
    <location>
        <begin position="246"/>
        <end position="273"/>
    </location>
</feature>
<accession>A0ABP1QAQ3</accession>
<evidence type="ECO:0000256" key="1">
    <source>
        <dbReference type="SAM" id="MobiDB-lite"/>
    </source>
</evidence>
<feature type="transmembrane region" description="Helical" evidence="2">
    <location>
        <begin position="213"/>
        <end position="232"/>
    </location>
</feature>
<organism evidence="4 5">
    <name type="scientific">Orchesella dallaii</name>
    <dbReference type="NCBI Taxonomy" id="48710"/>
    <lineage>
        <taxon>Eukaryota</taxon>
        <taxon>Metazoa</taxon>
        <taxon>Ecdysozoa</taxon>
        <taxon>Arthropoda</taxon>
        <taxon>Hexapoda</taxon>
        <taxon>Collembola</taxon>
        <taxon>Entomobryomorpha</taxon>
        <taxon>Entomobryoidea</taxon>
        <taxon>Orchesellidae</taxon>
        <taxon>Orchesellinae</taxon>
        <taxon>Orchesella</taxon>
    </lineage>
</organism>
<protein>
    <recommendedName>
        <fullName evidence="3">Neurotransmitter-gated ion-channel transmembrane domain-containing protein</fullName>
    </recommendedName>
</protein>
<keyword evidence="5" id="KW-1185">Reference proteome</keyword>
<dbReference type="InterPro" id="IPR038050">
    <property type="entry name" value="Neuro_actylchol_rec"/>
</dbReference>
<dbReference type="Pfam" id="PF02932">
    <property type="entry name" value="Neur_chan_memb"/>
    <property type="match status" value="1"/>
</dbReference>
<dbReference type="EMBL" id="CAXLJM020000025">
    <property type="protein sequence ID" value="CAL8092919.1"/>
    <property type="molecule type" value="Genomic_DNA"/>
</dbReference>
<evidence type="ECO:0000259" key="3">
    <source>
        <dbReference type="Pfam" id="PF02932"/>
    </source>
</evidence>
<evidence type="ECO:0000313" key="5">
    <source>
        <dbReference type="Proteomes" id="UP001642540"/>
    </source>
</evidence>
<feature type="transmembrane region" description="Helical" evidence="2">
    <location>
        <begin position="20"/>
        <end position="41"/>
    </location>
</feature>
<reference evidence="4 5" key="1">
    <citation type="submission" date="2024-08" db="EMBL/GenBank/DDBJ databases">
        <authorList>
            <person name="Cucini C."/>
            <person name="Frati F."/>
        </authorList>
    </citation>
    <scope>NUCLEOTIDE SEQUENCE [LARGE SCALE GENOMIC DNA]</scope>
</reference>